<organism evidence="5 6">
    <name type="scientific">Bodo saltans</name>
    <name type="common">Flagellated protozoan</name>
    <dbReference type="NCBI Taxonomy" id="75058"/>
    <lineage>
        <taxon>Eukaryota</taxon>
        <taxon>Discoba</taxon>
        <taxon>Euglenozoa</taxon>
        <taxon>Kinetoplastea</taxon>
        <taxon>Metakinetoplastina</taxon>
        <taxon>Eubodonida</taxon>
        <taxon>Bodonidae</taxon>
        <taxon>Bodo</taxon>
    </lineage>
</organism>
<protein>
    <submittedName>
        <fullName evidence="5">Membrane-associated protein, putative</fullName>
    </submittedName>
</protein>
<feature type="compositionally biased region" description="Low complexity" evidence="1">
    <location>
        <begin position="2685"/>
        <end position="2694"/>
    </location>
</feature>
<feature type="region of interest" description="Disordered" evidence="1">
    <location>
        <begin position="2668"/>
        <end position="2694"/>
    </location>
</feature>
<name>A0A0S4JI41_BODSA</name>
<feature type="region of interest" description="Disordered" evidence="1">
    <location>
        <begin position="1934"/>
        <end position="2123"/>
    </location>
</feature>
<keyword evidence="2" id="KW-0812">Transmembrane</keyword>
<feature type="transmembrane region" description="Helical" evidence="2">
    <location>
        <begin position="2389"/>
        <end position="2411"/>
    </location>
</feature>
<evidence type="ECO:0000256" key="3">
    <source>
        <dbReference type="SAM" id="SignalP"/>
    </source>
</evidence>
<feature type="compositionally biased region" description="Polar residues" evidence="1">
    <location>
        <begin position="2098"/>
        <end position="2123"/>
    </location>
</feature>
<keyword evidence="2" id="KW-1133">Transmembrane helix</keyword>
<feature type="region of interest" description="Disordered" evidence="1">
    <location>
        <begin position="1827"/>
        <end position="1889"/>
    </location>
</feature>
<keyword evidence="6" id="KW-1185">Reference proteome</keyword>
<dbReference type="Pfam" id="PF11040">
    <property type="entry name" value="DGF-1_C"/>
    <property type="match status" value="1"/>
</dbReference>
<evidence type="ECO:0000313" key="6">
    <source>
        <dbReference type="Proteomes" id="UP000051952"/>
    </source>
</evidence>
<dbReference type="EMBL" id="CYKH01001895">
    <property type="protein sequence ID" value="CUG91170.1"/>
    <property type="molecule type" value="Genomic_DNA"/>
</dbReference>
<feature type="compositionally biased region" description="Polar residues" evidence="1">
    <location>
        <begin position="1934"/>
        <end position="1951"/>
    </location>
</feature>
<feature type="domain" description="Dispersed gene family protein 1 C-terminal" evidence="4">
    <location>
        <begin position="2354"/>
        <end position="2602"/>
    </location>
</feature>
<evidence type="ECO:0000256" key="1">
    <source>
        <dbReference type="SAM" id="MobiDB-lite"/>
    </source>
</evidence>
<feature type="region of interest" description="Disordered" evidence="1">
    <location>
        <begin position="2717"/>
        <end position="2770"/>
    </location>
</feature>
<dbReference type="InterPro" id="IPR021053">
    <property type="entry name" value="Dispersed_gene_fam_prot1_C"/>
</dbReference>
<gene>
    <name evidence="5" type="ORF">BSAL_30550</name>
</gene>
<feature type="compositionally biased region" description="Low complexity" evidence="1">
    <location>
        <begin position="2078"/>
        <end position="2097"/>
    </location>
</feature>
<dbReference type="Proteomes" id="UP000051952">
    <property type="component" value="Unassembled WGS sequence"/>
</dbReference>
<reference evidence="6" key="1">
    <citation type="submission" date="2015-09" db="EMBL/GenBank/DDBJ databases">
        <authorList>
            <consortium name="Pathogen Informatics"/>
        </authorList>
    </citation>
    <scope>NUCLEOTIDE SEQUENCE [LARGE SCALE GENOMIC DNA]</scope>
    <source>
        <strain evidence="6">Lake Konstanz</strain>
    </source>
</reference>
<feature type="compositionally biased region" description="Polar residues" evidence="1">
    <location>
        <begin position="2739"/>
        <end position="2754"/>
    </location>
</feature>
<sequence length="2770" mass="291802">MHWFSISLFVLALIVPHFGLADAELTEISVSCMNQSLLSAAGTSTNRSEEVLLIADIDSFSLTSSSSSLRIVLRDCSIASTDVTIALFLPHLNSSSDSTSTVGAQSDGSIEVSVENSTMQSLRVVTIAERINRTRIAIDVSAVLNGDRTSLFFLDETNSSDSSDSRNVPPLWLSFPYVDEAKSTVASLLANHSATSVSAATGAPPVPLFVPLTVSIAGGSVIVRDVAVVDRSDWWSTDVCHYTNSSSSLSGGNHSSSSSSLGDVTLVLVTNATMWAGTIAGGGLFVNSSTIGVDAQFTVGNVTLTTYGGGSDALTIVVGRGATGGGTNESGEINNVSSSLPLRRAVSPSCWPIHQWWNGLLMHDVVLEPLAIAVQEASSVGGGDNPSSTSAAAPRLFSDLAPLWRMAATMSTNAMWRSFLSMCINNTSETVAEGECSSAYLEETVVAGRLANATYLEELWHQIVFEDSNTTTTAERLLDEAWSSSSSQLFVSPRFTSGTSTLTSSLLNASDDNATNETTVALRPSVVVASNISVSITNQSRMDSMTSTNDVVNVSEWNSWTKSIVTLFLPPRLALLLPSIIDTTTSSHLHNASTDSLFLTNTVIGLTVFVGDNSTMLSSSSNSSPSSAVGGSVTSVNGIAIVASPLDTVFGAWASGMVTALSWNISGLTNHTIDDNNATATIVFVGKNAVNVFIYNSTVDVSNYADDSDGSSPETSGWRAADATVCAVSIGLDMVSLSSNKNSSSNTSSSSNTTWLASNTVRANVVAATAASRRWLLSSSTLGALVSQQQQPFTVASVLKGATEVLKHSTLDVRVVGSILSSYVQTGTRENSITTSSSSNGERILSSIALQLHQTCAPRLLQQQGVAPINTIGSGNERVADFSSSSWDVCGGIWGKVTVTLNNATMIALLNETLVDSSHSNSSSSSDDVVVVVAPIVTSVGGVWFTSSGGIADLLGSEGNVSTTNMSISIEAQSTVGASAVLHSSFCRSNATNSSHHHRVHVAVGGVVGLVDAAGAVVPQQNSTAAAVITVWPFASKIVVGESSLIIAEVMVVEDDARNCSTSSSHVEWRGISTAIAVPYTPLSSTSVDSSGDQTLMFVIHPHDTAAASMNATPTTTVTGRNAWLSAIVNITASQQQRNTTFDVASVGVLCDVGVSCSITVDATSLNTTYDAPWLSPSSSSSSFASNHANIKLQNMPLLHLSSSGTFIEEAATTVIINGSSMLRVSCSSSNHSNSNTSATMPTAACANVWWLMPDAATAANSTASSSTPPTVNVTVAVSNATLIATSSASTSTIAMNFVIPHMVVALPVVILSPGNSSSENRLEKASSYGTVNALWVVENSTLFSTTSTVAPIMRSPLMMLFNDTDGGNSSTFISFPSALMVVVSIERCTISVEGDVMDRGVSGLVGYQHAFSSTTSASTTTTTPSGAIAATIAAAYLTSVSVSVRVQCSLITLGSSVSSTRALLFTAEGFGASVQRALQTNALQNVSSTSVENETSAHMTITSSLEILHSSVSTTTFLVRSNASNSCASPQAGGGILATLVPEAFSTTLVRFVNSDNDDTTFIGAVRLNKATNTTIDQRFILYSSVVNVTTIIDTDGNNDGGNNNATESALYTAPWIEVYLFDNNTNVMSRESSTTSTTHVSIGLDAVHVITYENNTLSSIRSSDGTKSLGLSVMASSHADAELMSSTLVNSTSSAIPFASPGTEIVVTPGSCVHTTIVGSDTTATTSASCGVTHAPLRVLTLADTYATDEAAGLLIRYTNVSYDDNDSSPIVAVHPASQCNIHGSTTDARVCASPSIKAIASRHVWELSCMASLFLFMDPIHTVSPSQSRRHTTESLSHSLHTPSHSATPTPGTPTSQLFSRSSRTPSRSASGTVSPSGKTSRASFSPTISLGSVSVRVISRSSRTPSVSINTSALTTSPLVTPSALTVTPSRSMFQSKSTRTPSQSVNSMTMSRSVHVSRSTRTPSVSPETPTSSSSRHVSKSTNTPTVSTSPLNNSTSPTLAFTPSNTTLVTRSVSGSGPTVSKDLNATATGGTQSMSPSASRTVTHTARLSSSRTMVATQSGAASKTNSLAFSRSGKSGSVSSSPQWSTTASRQTKTPLASQSVRLTSSGSPQPTSTAGITATKALLPTHTATFPLPREGEACLLPAFSATPSEEVDDVDVRLGDVVVWMNLTSPFRWAIDAPLQVSSGPLWTGSQPERSGWLHTVNLTCELYLGSKYEMRCTIPHTPTYKLLVEETVQFFVSPAAYDGARCVAPRENPMLVGDISITTILSPKIEAARAISVLIGVEGFLASWMGAQAMVYDGHLIAMVGQMSCGSNLDNFMTMRLMYLLAPMKDYGNFAVLYFNLGLLGTFLVLHLTITFLIQRKQDITFNDAAEIAAFPGWSYCCAVALHSGICYGTMQIAFHSPAAEAVASAGGFAYIVTVFVVIFYVLRRFARVAFVEYGFIRIKPMIQRFFLPTGYWDPKQPRRMFGRMLVTVGAGRTMYVPYQMLLLTGFSVITCVRPTTVEGCRTLFLVLAGGIFLAATQVAWWRPHRVPFQNFTTTITMTLLAIQCCLQGPSAADPTLNLDNTKAYMWIGQFVVIAIRGLFDTGLVLWENFMWGKHREPLFGVLDEDHFAGDDHTQAVDLYYGEVPPDMLKEDALYQKHPSDTEMVDALPEAHVTKQKSVGGRKVPPPPSGGSASVSISLSSPYQKERSYKDFGNASSSFSNRALAEDFGGDDNNDEPPPQQQQRAHYSSGRSLTAQTSLGRWEGSEGSLSSDDML</sequence>
<evidence type="ECO:0000259" key="4">
    <source>
        <dbReference type="Pfam" id="PF11040"/>
    </source>
</evidence>
<feature type="transmembrane region" description="Helical" evidence="2">
    <location>
        <begin position="2348"/>
        <end position="2369"/>
    </location>
</feature>
<feature type="transmembrane region" description="Helical" evidence="2">
    <location>
        <begin position="2519"/>
        <end position="2537"/>
    </location>
</feature>
<keyword evidence="2" id="KW-0472">Membrane</keyword>
<keyword evidence="3" id="KW-0732">Signal</keyword>
<proteinExistence type="predicted"/>
<feature type="signal peptide" evidence="3">
    <location>
        <begin position="1"/>
        <end position="23"/>
    </location>
</feature>
<feature type="compositionally biased region" description="Polar residues" evidence="1">
    <location>
        <begin position="1875"/>
        <end position="1889"/>
    </location>
</feature>
<accession>A0A0S4JI41</accession>
<evidence type="ECO:0000313" key="5">
    <source>
        <dbReference type="EMBL" id="CUG91170.1"/>
    </source>
</evidence>
<feature type="transmembrane region" description="Helical" evidence="2">
    <location>
        <begin position="2579"/>
        <end position="2602"/>
    </location>
</feature>
<feature type="chain" id="PRO_5006622392" evidence="3">
    <location>
        <begin position="24"/>
        <end position="2770"/>
    </location>
</feature>
<evidence type="ECO:0000256" key="2">
    <source>
        <dbReference type="SAM" id="Phobius"/>
    </source>
</evidence>
<feature type="compositionally biased region" description="Polar residues" evidence="1">
    <location>
        <begin position="2007"/>
        <end position="2077"/>
    </location>
</feature>
<dbReference type="VEuPathDB" id="TriTrypDB:BSAL_30550"/>
<feature type="transmembrane region" description="Helical" evidence="2">
    <location>
        <begin position="2417"/>
        <end position="2438"/>
    </location>
</feature>
<feature type="compositionally biased region" description="Low complexity" evidence="1">
    <location>
        <begin position="1837"/>
        <end position="1874"/>
    </location>
</feature>
<feature type="compositionally biased region" description="Low complexity" evidence="1">
    <location>
        <begin position="1952"/>
        <end position="2005"/>
    </location>
</feature>